<keyword evidence="1" id="KW-1133">Transmembrane helix</keyword>
<feature type="transmembrane region" description="Helical" evidence="1">
    <location>
        <begin position="138"/>
        <end position="154"/>
    </location>
</feature>
<dbReference type="Proteomes" id="UP000037425">
    <property type="component" value="Unassembled WGS sequence"/>
</dbReference>
<dbReference type="AlphaFoldDB" id="A0A0L8C627"/>
<keyword evidence="1" id="KW-0812">Transmembrane</keyword>
<gene>
    <name evidence="2" type="ORF">AC244_02100</name>
</gene>
<evidence type="ECO:0000313" key="2">
    <source>
        <dbReference type="EMBL" id="KOF22355.1"/>
    </source>
</evidence>
<comment type="caution">
    <text evidence="2">The sequence shown here is derived from an EMBL/GenBank/DDBJ whole genome shotgun (WGS) entry which is preliminary data.</text>
</comment>
<accession>A0A0L8C627</accession>
<name>A0A0L8C627_ENSAD</name>
<evidence type="ECO:0000313" key="3">
    <source>
        <dbReference type="Proteomes" id="UP000037425"/>
    </source>
</evidence>
<feature type="transmembrane region" description="Helical" evidence="1">
    <location>
        <begin position="51"/>
        <end position="74"/>
    </location>
</feature>
<dbReference type="EMBL" id="LGAP01000001">
    <property type="protein sequence ID" value="KOF22355.1"/>
    <property type="molecule type" value="Genomic_DNA"/>
</dbReference>
<reference evidence="3" key="1">
    <citation type="submission" date="2015-07" db="EMBL/GenBank/DDBJ databases">
        <title>Whole genome sequence of an Ensifer adhaerens strain isolated from a cave pool in the Wind Cave National Park.</title>
        <authorList>
            <person name="Eng W.W.H."/>
            <person name="Gan H.M."/>
            <person name="Barton H.A."/>
            <person name="Savka M.A."/>
        </authorList>
    </citation>
    <scope>NUCLEOTIDE SEQUENCE [LARGE SCALE GENOMIC DNA]</scope>
    <source>
        <strain evidence="3">SD006</strain>
    </source>
</reference>
<sequence length="256" mass="29111">MPKVDTVSKNYYAPLTLMDTIGGWLFWVISILSIVTLFIDKAAYPQANIALQIAFLIGALLFFVHGQVQNIYLFPRAEDARRQEALSNSFNVALTHEETVGYYNNDQTNPLRRLAANSMESVFFTRSIVRKMLRSQRITTLGYLVVWIAAMAYPSTDLEVIGVAAQAIFSGEIVGRLVRMEWLRMRCEHLFNDFNRLFNGGRGASKSITQAQIIEFFAYYETTKSTAAILLSTKIFNEQNPTLTAEWERIRARIGI</sequence>
<keyword evidence="1" id="KW-0472">Membrane</keyword>
<organism evidence="2 3">
    <name type="scientific">Ensifer adhaerens</name>
    <name type="common">Sinorhizobium morelense</name>
    <dbReference type="NCBI Taxonomy" id="106592"/>
    <lineage>
        <taxon>Bacteria</taxon>
        <taxon>Pseudomonadati</taxon>
        <taxon>Pseudomonadota</taxon>
        <taxon>Alphaproteobacteria</taxon>
        <taxon>Hyphomicrobiales</taxon>
        <taxon>Rhizobiaceae</taxon>
        <taxon>Sinorhizobium/Ensifer group</taxon>
        <taxon>Ensifer</taxon>
    </lineage>
</organism>
<proteinExistence type="predicted"/>
<protein>
    <submittedName>
        <fullName evidence="2">Uncharacterized protein</fullName>
    </submittedName>
</protein>
<evidence type="ECO:0000256" key="1">
    <source>
        <dbReference type="SAM" id="Phobius"/>
    </source>
</evidence>
<dbReference type="PATRIC" id="fig|106592.7.peg.447"/>
<feature type="transmembrane region" description="Helical" evidence="1">
    <location>
        <begin position="21"/>
        <end position="39"/>
    </location>
</feature>
<dbReference type="OrthoDB" id="8097020at2"/>
<dbReference type="RefSeq" id="WP_053247153.1">
    <property type="nucleotide sequence ID" value="NZ_LGAP01000001.1"/>
</dbReference>